<dbReference type="SUPFAM" id="SSF81665">
    <property type="entry name" value="Calcium ATPase, transmembrane domain M"/>
    <property type="match status" value="1"/>
</dbReference>
<sequence length="685" mass="72764">MHKIIKVRNLHCAACAAELQEELAAADGLSEVSVDFVTQRIALDYDAPASLARAIDMIVHFDKVEIIDGNAPVKGERHLKELISIVISALCFVPALVLHLLGGFEWVAFGLFLASFAAAGWTVVVSVVRNLPRAFRGGFHPSVLLDENLLMLVAAVGAFCIRQDMEGAVVMLLYQIGEYLQRLAVGSSRSAITKLMALRCDTAIRLREGAPEEVDPDELVPGDIILLRKGDKLPADCRLMGREAALDTKSMTGESMLKTVCMGEEMLAGCVNEGGAVRAEVVRPASESAVAKILELVENSAAKKAKPEKFITRFARYYTPIVVLIAVVIAVVPPLFQGYNFMDWIVPALNFLVISCPCALIISVPLTYFSGVGTLARYGVLTKGAVYLDRLAAVKVAAFDKTGTLTEGRFTIAGVQGERALPLAAALEQASSHPLAGAFEGIAAPHAEQVEELAGRGIVGMVDGKRVLAGSMRLMQEQGIACAEGDAGALAVHVAEEGKYIGCVLIEDRVRPEAAEALIRLKEAGVEHIAVLTGDTKQRAQAALASLPVDEICAELLPQDKPVCAERLKARGLLLYAGDGINDTPVMAASDVSVAMGGLGSDAAIEASDFVLASDNLLALEKAVKGAKKTRKIVIENIVFSIVVKLALMVLSLCGLLPLGIAVLGDTGVMLLAVLNSMRMRAKIK</sequence>
<dbReference type="InterPro" id="IPR006121">
    <property type="entry name" value="HMA_dom"/>
</dbReference>
<dbReference type="PRINTS" id="PR00119">
    <property type="entry name" value="CATATPASE"/>
</dbReference>
<feature type="transmembrane region" description="Helical" evidence="15">
    <location>
        <begin position="107"/>
        <end position="128"/>
    </location>
</feature>
<protein>
    <recommendedName>
        <fullName evidence="13">Cd(2+)-exporting ATPase</fullName>
        <ecNumber evidence="13">7.2.2.21</ecNumber>
    </recommendedName>
</protein>
<dbReference type="PANTHER" id="PTHR48085:SF5">
    <property type="entry name" value="CADMIUM_ZINC-TRANSPORTING ATPASE HMA4-RELATED"/>
    <property type="match status" value="1"/>
</dbReference>
<dbReference type="InterPro" id="IPR036163">
    <property type="entry name" value="HMA_dom_sf"/>
</dbReference>
<keyword evidence="10" id="KW-1278">Translocase</keyword>
<reference evidence="17" key="1">
    <citation type="journal article" date="2021" name="PeerJ">
        <title>Extensive microbial diversity within the chicken gut microbiome revealed by metagenomics and culture.</title>
        <authorList>
            <person name="Gilroy R."/>
            <person name="Ravi A."/>
            <person name="Getino M."/>
            <person name="Pursley I."/>
            <person name="Horton D.L."/>
            <person name="Alikhan N.F."/>
            <person name="Baker D."/>
            <person name="Gharbi K."/>
            <person name="Hall N."/>
            <person name="Watson M."/>
            <person name="Adriaenssens E.M."/>
            <person name="Foster-Nyarko E."/>
            <person name="Jarju S."/>
            <person name="Secka A."/>
            <person name="Antonio M."/>
            <person name="Oren A."/>
            <person name="Chaudhuri R.R."/>
            <person name="La Ragione R."/>
            <person name="Hildebrand F."/>
            <person name="Pallen M.J."/>
        </authorList>
    </citation>
    <scope>NUCLEOTIDE SEQUENCE</scope>
    <source>
        <strain evidence="17">CHK33-5263</strain>
    </source>
</reference>
<comment type="similarity">
    <text evidence="2 15">Belongs to the cation transport ATPase (P-type) (TC 3.A.3) family. Type IB subfamily.</text>
</comment>
<dbReference type="GO" id="GO:0008551">
    <property type="term" value="F:P-type cadmium transporter activity"/>
    <property type="evidence" value="ECO:0007669"/>
    <property type="project" value="UniProtKB-EC"/>
</dbReference>
<keyword evidence="4" id="KW-0104">Cadmium</keyword>
<dbReference type="Gene3D" id="3.30.70.100">
    <property type="match status" value="1"/>
</dbReference>
<dbReference type="InterPro" id="IPR008250">
    <property type="entry name" value="ATPase_P-typ_transduc_dom_A_sf"/>
</dbReference>
<evidence type="ECO:0000256" key="8">
    <source>
        <dbReference type="ARBA" id="ARBA00022741"/>
    </source>
</evidence>
<evidence type="ECO:0000256" key="1">
    <source>
        <dbReference type="ARBA" id="ARBA00004651"/>
    </source>
</evidence>
<dbReference type="InterPro" id="IPR017969">
    <property type="entry name" value="Heavy-metal-associated_CS"/>
</dbReference>
<evidence type="ECO:0000313" key="18">
    <source>
        <dbReference type="Proteomes" id="UP000824044"/>
    </source>
</evidence>
<dbReference type="PROSITE" id="PS50846">
    <property type="entry name" value="HMA_2"/>
    <property type="match status" value="1"/>
</dbReference>
<dbReference type="PANTHER" id="PTHR48085">
    <property type="entry name" value="CADMIUM/ZINC-TRANSPORTING ATPASE HMA2-RELATED"/>
    <property type="match status" value="1"/>
</dbReference>
<dbReference type="SUPFAM" id="SSF81653">
    <property type="entry name" value="Calcium ATPase, transduction domain A"/>
    <property type="match status" value="1"/>
</dbReference>
<dbReference type="InterPro" id="IPR023299">
    <property type="entry name" value="ATPase_P-typ_cyto_dom_N"/>
</dbReference>
<dbReference type="Pfam" id="PF00122">
    <property type="entry name" value="E1-E2_ATPase"/>
    <property type="match status" value="1"/>
</dbReference>
<comment type="caution">
    <text evidence="17">The sequence shown here is derived from an EMBL/GenBank/DDBJ whole genome shotgun (WGS) entry which is preliminary data.</text>
</comment>
<evidence type="ECO:0000256" key="7">
    <source>
        <dbReference type="ARBA" id="ARBA00022723"/>
    </source>
</evidence>
<gene>
    <name evidence="17" type="primary">cadA</name>
    <name evidence="17" type="ORF">H9812_06990</name>
</gene>
<feature type="transmembrane region" description="Helical" evidence="15">
    <location>
        <begin position="317"/>
        <end position="336"/>
    </location>
</feature>
<evidence type="ECO:0000256" key="15">
    <source>
        <dbReference type="RuleBase" id="RU362081"/>
    </source>
</evidence>
<keyword evidence="3 15" id="KW-1003">Cell membrane</keyword>
<feature type="transmembrane region" description="Helical" evidence="15">
    <location>
        <begin position="657"/>
        <end position="675"/>
    </location>
</feature>
<keyword evidence="12 15" id="KW-0472">Membrane</keyword>
<feature type="transmembrane region" description="Helical" evidence="15">
    <location>
        <begin position="348"/>
        <end position="369"/>
    </location>
</feature>
<keyword evidence="5" id="KW-0597">Phosphoprotein</keyword>
<organism evidence="17 18">
    <name type="scientific">Candidatus Gallimonas intestinigallinarum</name>
    <dbReference type="NCBI Taxonomy" id="2838604"/>
    <lineage>
        <taxon>Bacteria</taxon>
        <taxon>Bacillati</taxon>
        <taxon>Bacillota</taxon>
        <taxon>Clostridia</taxon>
        <taxon>Candidatus Gallimonas</taxon>
    </lineage>
</organism>
<evidence type="ECO:0000313" key="17">
    <source>
        <dbReference type="EMBL" id="HIZ25190.1"/>
    </source>
</evidence>
<dbReference type="EC" id="7.2.2.21" evidence="13"/>
<evidence type="ECO:0000256" key="6">
    <source>
        <dbReference type="ARBA" id="ARBA00022692"/>
    </source>
</evidence>
<dbReference type="Pfam" id="PF00403">
    <property type="entry name" value="HMA"/>
    <property type="match status" value="1"/>
</dbReference>
<name>A0A9D2DY60_9FIRM</name>
<keyword evidence="7 15" id="KW-0479">Metal-binding</keyword>
<dbReference type="GO" id="GO:0005886">
    <property type="term" value="C:plasma membrane"/>
    <property type="evidence" value="ECO:0007669"/>
    <property type="project" value="UniProtKB-SubCell"/>
</dbReference>
<evidence type="ECO:0000256" key="13">
    <source>
        <dbReference type="ARBA" id="ARBA00039103"/>
    </source>
</evidence>
<dbReference type="AlphaFoldDB" id="A0A9D2DY60"/>
<dbReference type="SUPFAM" id="SSF55008">
    <property type="entry name" value="HMA, heavy metal-associated domain"/>
    <property type="match status" value="1"/>
</dbReference>
<dbReference type="InterPro" id="IPR036412">
    <property type="entry name" value="HAD-like_sf"/>
</dbReference>
<evidence type="ECO:0000256" key="4">
    <source>
        <dbReference type="ARBA" id="ARBA00022539"/>
    </source>
</evidence>
<keyword evidence="6 15" id="KW-0812">Transmembrane</keyword>
<dbReference type="EMBL" id="DXBS01000129">
    <property type="protein sequence ID" value="HIZ25190.1"/>
    <property type="molecule type" value="Genomic_DNA"/>
</dbReference>
<evidence type="ECO:0000256" key="14">
    <source>
        <dbReference type="ARBA" id="ARBA00049338"/>
    </source>
</evidence>
<evidence type="ECO:0000256" key="5">
    <source>
        <dbReference type="ARBA" id="ARBA00022553"/>
    </source>
</evidence>
<dbReference type="Pfam" id="PF00702">
    <property type="entry name" value="Hydrolase"/>
    <property type="match status" value="1"/>
</dbReference>
<proteinExistence type="inferred from homology"/>
<evidence type="ECO:0000259" key="16">
    <source>
        <dbReference type="PROSITE" id="PS50846"/>
    </source>
</evidence>
<feature type="domain" description="HMA" evidence="16">
    <location>
        <begin position="1"/>
        <end position="67"/>
    </location>
</feature>
<dbReference type="SUPFAM" id="SSF56784">
    <property type="entry name" value="HAD-like"/>
    <property type="match status" value="1"/>
</dbReference>
<evidence type="ECO:0000256" key="9">
    <source>
        <dbReference type="ARBA" id="ARBA00022840"/>
    </source>
</evidence>
<dbReference type="InterPro" id="IPR018303">
    <property type="entry name" value="ATPase_P-typ_P_site"/>
</dbReference>
<evidence type="ECO:0000256" key="10">
    <source>
        <dbReference type="ARBA" id="ARBA00022967"/>
    </source>
</evidence>
<keyword evidence="8 15" id="KW-0547">Nucleotide-binding</keyword>
<evidence type="ECO:0000256" key="11">
    <source>
        <dbReference type="ARBA" id="ARBA00022989"/>
    </source>
</evidence>
<dbReference type="InterPro" id="IPR023214">
    <property type="entry name" value="HAD_sf"/>
</dbReference>
<feature type="transmembrane region" description="Helical" evidence="15">
    <location>
        <begin position="82"/>
        <end position="101"/>
    </location>
</feature>
<reference evidence="17" key="2">
    <citation type="submission" date="2021-04" db="EMBL/GenBank/DDBJ databases">
        <authorList>
            <person name="Gilroy R."/>
        </authorList>
    </citation>
    <scope>NUCLEOTIDE SEQUENCE</scope>
    <source>
        <strain evidence="17">CHK33-5263</strain>
    </source>
</reference>
<dbReference type="InterPro" id="IPR051014">
    <property type="entry name" value="Cation_Transport_ATPase_IB"/>
</dbReference>
<evidence type="ECO:0000256" key="12">
    <source>
        <dbReference type="ARBA" id="ARBA00023136"/>
    </source>
</evidence>
<keyword evidence="9 15" id="KW-0067">ATP-binding</keyword>
<dbReference type="GO" id="GO:0016887">
    <property type="term" value="F:ATP hydrolysis activity"/>
    <property type="evidence" value="ECO:0007669"/>
    <property type="project" value="InterPro"/>
</dbReference>
<dbReference type="GO" id="GO:0046872">
    <property type="term" value="F:metal ion binding"/>
    <property type="evidence" value="ECO:0007669"/>
    <property type="project" value="UniProtKB-KW"/>
</dbReference>
<dbReference type="CDD" id="cd00371">
    <property type="entry name" value="HMA"/>
    <property type="match status" value="1"/>
</dbReference>
<comment type="subcellular location">
    <subcellularLocation>
        <location evidence="1">Cell membrane</location>
        <topology evidence="1">Multi-pass membrane protein</topology>
    </subcellularLocation>
</comment>
<dbReference type="Gene3D" id="2.70.150.10">
    <property type="entry name" value="Calcium-transporting ATPase, cytoplasmic transduction domain A"/>
    <property type="match status" value="1"/>
</dbReference>
<keyword evidence="11 15" id="KW-1133">Transmembrane helix</keyword>
<dbReference type="PROSITE" id="PS00154">
    <property type="entry name" value="ATPASE_E1_E2"/>
    <property type="match status" value="1"/>
</dbReference>
<evidence type="ECO:0000256" key="3">
    <source>
        <dbReference type="ARBA" id="ARBA00022475"/>
    </source>
</evidence>
<accession>A0A9D2DY60</accession>
<dbReference type="InterPro" id="IPR001757">
    <property type="entry name" value="P_typ_ATPase"/>
</dbReference>
<dbReference type="InterPro" id="IPR059000">
    <property type="entry name" value="ATPase_P-type_domA"/>
</dbReference>
<dbReference type="GO" id="GO:0005524">
    <property type="term" value="F:ATP binding"/>
    <property type="evidence" value="ECO:0007669"/>
    <property type="project" value="UniProtKB-UniRule"/>
</dbReference>
<dbReference type="Gene3D" id="3.40.1110.10">
    <property type="entry name" value="Calcium-transporting ATPase, cytoplasmic domain N"/>
    <property type="match status" value="1"/>
</dbReference>
<dbReference type="Gene3D" id="3.40.50.1000">
    <property type="entry name" value="HAD superfamily/HAD-like"/>
    <property type="match status" value="1"/>
</dbReference>
<feature type="transmembrane region" description="Helical" evidence="15">
    <location>
        <begin position="633"/>
        <end position="651"/>
    </location>
</feature>
<evidence type="ECO:0000256" key="2">
    <source>
        <dbReference type="ARBA" id="ARBA00006024"/>
    </source>
</evidence>
<dbReference type="NCBIfam" id="TIGR01512">
    <property type="entry name" value="ATPase-IB2_Cd"/>
    <property type="match status" value="1"/>
</dbReference>
<dbReference type="NCBIfam" id="TIGR01494">
    <property type="entry name" value="ATPase_P-type"/>
    <property type="match status" value="1"/>
</dbReference>
<comment type="catalytic activity">
    <reaction evidence="14">
        <text>Cd(2+)(in) + ATP + H2O = Cd(2+)(out) + ADP + phosphate + H(+)</text>
        <dbReference type="Rhea" id="RHEA:12132"/>
        <dbReference type="ChEBI" id="CHEBI:15377"/>
        <dbReference type="ChEBI" id="CHEBI:15378"/>
        <dbReference type="ChEBI" id="CHEBI:30616"/>
        <dbReference type="ChEBI" id="CHEBI:43474"/>
        <dbReference type="ChEBI" id="CHEBI:48775"/>
        <dbReference type="ChEBI" id="CHEBI:456216"/>
        <dbReference type="EC" id="7.2.2.21"/>
    </reaction>
</comment>
<dbReference type="NCBIfam" id="TIGR01525">
    <property type="entry name" value="ATPase-IB_hvy"/>
    <property type="match status" value="1"/>
</dbReference>
<dbReference type="InterPro" id="IPR027256">
    <property type="entry name" value="P-typ_ATPase_IB"/>
</dbReference>
<dbReference type="PROSITE" id="PS01047">
    <property type="entry name" value="HMA_1"/>
    <property type="match status" value="1"/>
</dbReference>
<dbReference type="Proteomes" id="UP000824044">
    <property type="component" value="Unassembled WGS sequence"/>
</dbReference>
<dbReference type="InterPro" id="IPR023298">
    <property type="entry name" value="ATPase_P-typ_TM_dom_sf"/>
</dbReference>